<keyword evidence="2" id="KW-1185">Reference proteome</keyword>
<evidence type="ECO:0000313" key="1">
    <source>
        <dbReference type="EMBL" id="KAL2533551.1"/>
    </source>
</evidence>
<dbReference type="EMBL" id="JBFOLK010000002">
    <property type="protein sequence ID" value="KAL2533551.1"/>
    <property type="molecule type" value="Genomic_DNA"/>
</dbReference>
<accession>A0ABD1V888</accession>
<gene>
    <name evidence="1" type="ORF">Adt_06902</name>
</gene>
<dbReference type="Proteomes" id="UP001604336">
    <property type="component" value="Unassembled WGS sequence"/>
</dbReference>
<evidence type="ECO:0000313" key="2">
    <source>
        <dbReference type="Proteomes" id="UP001604336"/>
    </source>
</evidence>
<protein>
    <submittedName>
        <fullName evidence="1">Uncharacterized protein</fullName>
    </submittedName>
</protein>
<reference evidence="2" key="1">
    <citation type="submission" date="2024-07" db="EMBL/GenBank/DDBJ databases">
        <title>Two chromosome-level genome assemblies of Korean endemic species Abeliophyllum distichum and Forsythia ovata (Oleaceae).</title>
        <authorList>
            <person name="Jang H."/>
        </authorList>
    </citation>
    <scope>NUCLEOTIDE SEQUENCE [LARGE SCALE GENOMIC DNA]</scope>
</reference>
<sequence length="106" mass="12423">MPFSLTNAPATFQSLKKEIFKEQFFPEYGESQLREQQRQYREPGIIFCWNIVVRDIEIKLIREPETPGLEHFWAVPETNNEEPLNGGVDFGSLSELPLRCHFCSFE</sequence>
<name>A0ABD1V888_9LAMI</name>
<proteinExistence type="predicted"/>
<dbReference type="AlphaFoldDB" id="A0ABD1V888"/>
<organism evidence="1 2">
    <name type="scientific">Abeliophyllum distichum</name>
    <dbReference type="NCBI Taxonomy" id="126358"/>
    <lineage>
        <taxon>Eukaryota</taxon>
        <taxon>Viridiplantae</taxon>
        <taxon>Streptophyta</taxon>
        <taxon>Embryophyta</taxon>
        <taxon>Tracheophyta</taxon>
        <taxon>Spermatophyta</taxon>
        <taxon>Magnoliopsida</taxon>
        <taxon>eudicotyledons</taxon>
        <taxon>Gunneridae</taxon>
        <taxon>Pentapetalae</taxon>
        <taxon>asterids</taxon>
        <taxon>lamiids</taxon>
        <taxon>Lamiales</taxon>
        <taxon>Oleaceae</taxon>
        <taxon>Forsythieae</taxon>
        <taxon>Abeliophyllum</taxon>
    </lineage>
</organism>
<comment type="caution">
    <text evidence="1">The sequence shown here is derived from an EMBL/GenBank/DDBJ whole genome shotgun (WGS) entry which is preliminary data.</text>
</comment>